<sequence>MLHKLLFSTRVFTYSTSEDTGHTNTGSRLSISLASKEFPHVCITIIVAVAAIAYKENVSSDHLPKQKQHNRNNTLKYGLKFSQVLRWIGRYAACDNKGVCASLFVQH</sequence>
<proteinExistence type="predicted"/>
<name>A0AAD5KB92_9FUNG</name>
<comment type="caution">
    <text evidence="1">The sequence shown here is derived from an EMBL/GenBank/DDBJ whole genome shotgun (WGS) entry which is preliminary data.</text>
</comment>
<reference evidence="1" key="2">
    <citation type="submission" date="2023-02" db="EMBL/GenBank/DDBJ databases">
        <authorList>
            <consortium name="DOE Joint Genome Institute"/>
            <person name="Mondo S.J."/>
            <person name="Chang Y."/>
            <person name="Wang Y."/>
            <person name="Ahrendt S."/>
            <person name="Andreopoulos W."/>
            <person name="Barry K."/>
            <person name="Beard J."/>
            <person name="Benny G.L."/>
            <person name="Blankenship S."/>
            <person name="Bonito G."/>
            <person name="Cuomo C."/>
            <person name="Desiro A."/>
            <person name="Gervers K.A."/>
            <person name="Hundley H."/>
            <person name="Kuo A."/>
            <person name="LaButti K."/>
            <person name="Lang B.F."/>
            <person name="Lipzen A."/>
            <person name="O'Donnell K."/>
            <person name="Pangilinan J."/>
            <person name="Reynolds N."/>
            <person name="Sandor L."/>
            <person name="Smith M.W."/>
            <person name="Tsang A."/>
            <person name="Grigoriev I.V."/>
            <person name="Stajich J.E."/>
            <person name="Spatafora J.W."/>
        </authorList>
    </citation>
    <scope>NUCLEOTIDE SEQUENCE</scope>
    <source>
        <strain evidence="1">RSA 2281</strain>
    </source>
</reference>
<dbReference type="EMBL" id="JAIXMP010000011">
    <property type="protein sequence ID" value="KAI9264871.1"/>
    <property type="molecule type" value="Genomic_DNA"/>
</dbReference>
<keyword evidence="2" id="KW-1185">Reference proteome</keyword>
<evidence type="ECO:0000313" key="2">
    <source>
        <dbReference type="Proteomes" id="UP001209540"/>
    </source>
</evidence>
<accession>A0AAD5KB92</accession>
<dbReference type="Proteomes" id="UP001209540">
    <property type="component" value="Unassembled WGS sequence"/>
</dbReference>
<reference evidence="1" key="1">
    <citation type="journal article" date="2022" name="IScience">
        <title>Evolution of zygomycete secretomes and the origins of terrestrial fungal ecologies.</title>
        <authorList>
            <person name="Chang Y."/>
            <person name="Wang Y."/>
            <person name="Mondo S."/>
            <person name="Ahrendt S."/>
            <person name="Andreopoulos W."/>
            <person name="Barry K."/>
            <person name="Beard J."/>
            <person name="Benny G.L."/>
            <person name="Blankenship S."/>
            <person name="Bonito G."/>
            <person name="Cuomo C."/>
            <person name="Desiro A."/>
            <person name="Gervers K.A."/>
            <person name="Hundley H."/>
            <person name="Kuo A."/>
            <person name="LaButti K."/>
            <person name="Lang B.F."/>
            <person name="Lipzen A."/>
            <person name="O'Donnell K."/>
            <person name="Pangilinan J."/>
            <person name="Reynolds N."/>
            <person name="Sandor L."/>
            <person name="Smith M.E."/>
            <person name="Tsang A."/>
            <person name="Grigoriev I.V."/>
            <person name="Stajich J.E."/>
            <person name="Spatafora J.W."/>
        </authorList>
    </citation>
    <scope>NUCLEOTIDE SEQUENCE</scope>
    <source>
        <strain evidence="1">RSA 2281</strain>
    </source>
</reference>
<gene>
    <name evidence="1" type="ORF">BDA99DRAFT_536366</name>
</gene>
<dbReference type="AlphaFoldDB" id="A0AAD5KB92"/>
<protein>
    <submittedName>
        <fullName evidence="1">Uncharacterized protein</fullName>
    </submittedName>
</protein>
<evidence type="ECO:0000313" key="1">
    <source>
        <dbReference type="EMBL" id="KAI9264871.1"/>
    </source>
</evidence>
<organism evidence="1 2">
    <name type="scientific">Phascolomyces articulosus</name>
    <dbReference type="NCBI Taxonomy" id="60185"/>
    <lineage>
        <taxon>Eukaryota</taxon>
        <taxon>Fungi</taxon>
        <taxon>Fungi incertae sedis</taxon>
        <taxon>Mucoromycota</taxon>
        <taxon>Mucoromycotina</taxon>
        <taxon>Mucoromycetes</taxon>
        <taxon>Mucorales</taxon>
        <taxon>Lichtheimiaceae</taxon>
        <taxon>Phascolomyces</taxon>
    </lineage>
</organism>